<name>A0A6J6Y0B2_9ZZZZ</name>
<dbReference type="EMBL" id="CAFAAG010000139">
    <property type="protein sequence ID" value="CAB4802189.1"/>
    <property type="molecule type" value="Genomic_DNA"/>
</dbReference>
<dbReference type="HAMAP" id="MF_01187">
    <property type="entry name" value="UPF0434"/>
    <property type="match status" value="1"/>
</dbReference>
<dbReference type="SUPFAM" id="SSF158997">
    <property type="entry name" value="Trm112p-like"/>
    <property type="match status" value="1"/>
</dbReference>
<dbReference type="AlphaFoldDB" id="A0A6J6Y0B2"/>
<reference evidence="1" key="1">
    <citation type="submission" date="2020-05" db="EMBL/GenBank/DDBJ databases">
        <authorList>
            <person name="Chiriac C."/>
            <person name="Salcher M."/>
            <person name="Ghai R."/>
            <person name="Kavagutti S V."/>
        </authorList>
    </citation>
    <scope>NUCLEOTIDE SEQUENCE</scope>
</reference>
<proteinExistence type="inferred from homology"/>
<dbReference type="Gene3D" id="2.20.25.10">
    <property type="match status" value="1"/>
</dbReference>
<protein>
    <submittedName>
        <fullName evidence="1">Unannotated protein</fullName>
    </submittedName>
</protein>
<sequence>MSVMLLDAKLLQILACPQDKGSLYYFSSDAFLYNPRLQRKYNIVEGIPVMLIDEATSVDASEHERLLQRITQEHIAPTFA</sequence>
<evidence type="ECO:0000313" key="1">
    <source>
        <dbReference type="EMBL" id="CAB4802189.1"/>
    </source>
</evidence>
<dbReference type="InterPro" id="IPR005651">
    <property type="entry name" value="Trm112-like"/>
</dbReference>
<dbReference type="Pfam" id="PF03966">
    <property type="entry name" value="Trm112p"/>
    <property type="match status" value="1"/>
</dbReference>
<gene>
    <name evidence="1" type="ORF">UFOPK2975_01314</name>
</gene>
<organism evidence="1">
    <name type="scientific">freshwater metagenome</name>
    <dbReference type="NCBI Taxonomy" id="449393"/>
    <lineage>
        <taxon>unclassified sequences</taxon>
        <taxon>metagenomes</taxon>
        <taxon>ecological metagenomes</taxon>
    </lineage>
</organism>
<accession>A0A6J6Y0B2</accession>